<keyword evidence="14" id="KW-1185">Reference proteome</keyword>
<dbReference type="GO" id="GO:0008270">
    <property type="term" value="F:zinc ion binding"/>
    <property type="evidence" value="ECO:0007669"/>
    <property type="project" value="UniProtKB-KW"/>
</dbReference>
<dbReference type="EMBL" id="OV725078">
    <property type="protein sequence ID" value="CAH1392687.1"/>
    <property type="molecule type" value="Genomic_DNA"/>
</dbReference>
<dbReference type="InterPro" id="IPR050636">
    <property type="entry name" value="C2H2-ZF_domain-containing"/>
</dbReference>
<keyword evidence="5 11" id="KW-0863">Zinc-finger</keyword>
<evidence type="ECO:0000256" key="4">
    <source>
        <dbReference type="ARBA" id="ARBA00022737"/>
    </source>
</evidence>
<dbReference type="FunFam" id="3.30.160.60:FF:000882">
    <property type="entry name" value="Predicted gene, 21060"/>
    <property type="match status" value="1"/>
</dbReference>
<name>A0A9P0H418_NEZVI</name>
<gene>
    <name evidence="13" type="ORF">NEZAVI_LOCUS3462</name>
</gene>
<comment type="subcellular location">
    <subcellularLocation>
        <location evidence="1">Nucleus</location>
    </subcellularLocation>
</comment>
<feature type="domain" description="C2H2-type" evidence="12">
    <location>
        <begin position="357"/>
        <end position="385"/>
    </location>
</feature>
<keyword evidence="6" id="KW-0862">Zinc</keyword>
<dbReference type="Pfam" id="PF00096">
    <property type="entry name" value="zf-C2H2"/>
    <property type="match status" value="1"/>
</dbReference>
<dbReference type="FunFam" id="3.30.160.60:FF:000446">
    <property type="entry name" value="Zinc finger protein"/>
    <property type="match status" value="1"/>
</dbReference>
<dbReference type="Gene3D" id="3.30.160.60">
    <property type="entry name" value="Classic Zinc Finger"/>
    <property type="match status" value="4"/>
</dbReference>
<accession>A0A9P0H418</accession>
<dbReference type="SUPFAM" id="SSF57667">
    <property type="entry name" value="beta-beta-alpha zinc fingers"/>
    <property type="match status" value="4"/>
</dbReference>
<dbReference type="PANTHER" id="PTHR47772">
    <property type="entry name" value="ZINC FINGER PROTEIN 200"/>
    <property type="match status" value="1"/>
</dbReference>
<keyword evidence="10" id="KW-0539">Nucleus</keyword>
<feature type="domain" description="C2H2-type" evidence="12">
    <location>
        <begin position="448"/>
        <end position="475"/>
    </location>
</feature>
<evidence type="ECO:0000256" key="5">
    <source>
        <dbReference type="ARBA" id="ARBA00022771"/>
    </source>
</evidence>
<dbReference type="InterPro" id="IPR013087">
    <property type="entry name" value="Znf_C2H2_type"/>
</dbReference>
<keyword evidence="8" id="KW-0238">DNA-binding</keyword>
<keyword evidence="3" id="KW-0479">Metal-binding</keyword>
<evidence type="ECO:0000259" key="12">
    <source>
        <dbReference type="PROSITE" id="PS50157"/>
    </source>
</evidence>
<comment type="similarity">
    <text evidence="2">Belongs to the krueppel C2H2-type zinc-finger protein family.</text>
</comment>
<dbReference type="GO" id="GO:0003690">
    <property type="term" value="F:double-stranded DNA binding"/>
    <property type="evidence" value="ECO:0007669"/>
    <property type="project" value="UniProtKB-ARBA"/>
</dbReference>
<evidence type="ECO:0000256" key="11">
    <source>
        <dbReference type="PROSITE-ProRule" id="PRU00042"/>
    </source>
</evidence>
<protein>
    <recommendedName>
        <fullName evidence="12">C2H2-type domain-containing protein</fullName>
    </recommendedName>
</protein>
<dbReference type="PROSITE" id="PS50157">
    <property type="entry name" value="ZINC_FINGER_C2H2_2"/>
    <property type="match status" value="6"/>
</dbReference>
<dbReference type="AlphaFoldDB" id="A0A9P0H418"/>
<feature type="domain" description="C2H2-type" evidence="12">
    <location>
        <begin position="504"/>
        <end position="532"/>
    </location>
</feature>
<evidence type="ECO:0000256" key="9">
    <source>
        <dbReference type="ARBA" id="ARBA00023163"/>
    </source>
</evidence>
<keyword evidence="7" id="KW-0805">Transcription regulation</keyword>
<dbReference type="OrthoDB" id="5876240at2759"/>
<dbReference type="SMART" id="SM00355">
    <property type="entry name" value="ZnF_C2H2"/>
    <property type="match status" value="10"/>
</dbReference>
<sequence>MSEEKEKLNNDKLPFEADLSLSNSPIELAHNSSIIRQENEGILRQALLNSPEKEFKLGEDKMLPLIIDLCDNEARKHKSCDVEAIQLTYASGGDSSEYTAQLLSQLTSSALPTISCSQVSSVLSALEPNSILSQVVTNNHQVKGKCKDTEKANEASTQEILTCRMEKRNYNKKSWYYCPSCELVCLDEEKANYHAENCTGIAKRIYCLACDNTFNSTATLQVHLIIDHKVAMTELKEVISINLETIKNKSNDNTGIINLIPQLPLELSSNSKREKPEKITKKALKKITNVKVEKEMGLRCGIEGCAVRLVSPSNMSYHRQCHDGVKWKCLECCENSSSWANLSLHLWKQHSIDMELYSCDQCSYKTNSLSKLLNLHRRTHGNERPFLCDSCGKGFKTTKQLRNHKTVHKVKQNGENENISCSICGRAFTCMRMLRHHTDIVHRKLRPYLCSDCGHSAASRSSLRMHSRQHTGEKPYRCNECEYRTSDHNTLRRHKMRHTGAKHYTCPHCPYACIQSSTFKSHLKNKHPGLDDGLMFSCEVCPFRTVKKDNFLAHISYHSLKTPDNQDSAPAHKASSTQQWLQKYIPEFISPSDWPSGSPDYWPQPTRLLTLV</sequence>
<evidence type="ECO:0000256" key="7">
    <source>
        <dbReference type="ARBA" id="ARBA00023015"/>
    </source>
</evidence>
<organism evidence="13 14">
    <name type="scientific">Nezara viridula</name>
    <name type="common">Southern green stink bug</name>
    <name type="synonym">Cimex viridulus</name>
    <dbReference type="NCBI Taxonomy" id="85310"/>
    <lineage>
        <taxon>Eukaryota</taxon>
        <taxon>Metazoa</taxon>
        <taxon>Ecdysozoa</taxon>
        <taxon>Arthropoda</taxon>
        <taxon>Hexapoda</taxon>
        <taxon>Insecta</taxon>
        <taxon>Pterygota</taxon>
        <taxon>Neoptera</taxon>
        <taxon>Paraneoptera</taxon>
        <taxon>Hemiptera</taxon>
        <taxon>Heteroptera</taxon>
        <taxon>Panheteroptera</taxon>
        <taxon>Pentatomomorpha</taxon>
        <taxon>Pentatomoidea</taxon>
        <taxon>Pentatomidae</taxon>
        <taxon>Pentatominae</taxon>
        <taxon>Nezara</taxon>
    </lineage>
</organism>
<evidence type="ECO:0000256" key="3">
    <source>
        <dbReference type="ARBA" id="ARBA00022723"/>
    </source>
</evidence>
<dbReference type="PROSITE" id="PS00028">
    <property type="entry name" value="ZINC_FINGER_C2H2_1"/>
    <property type="match status" value="5"/>
</dbReference>
<keyword evidence="9" id="KW-0804">Transcription</keyword>
<proteinExistence type="inferred from homology"/>
<evidence type="ECO:0000256" key="2">
    <source>
        <dbReference type="ARBA" id="ARBA00006991"/>
    </source>
</evidence>
<evidence type="ECO:0000256" key="8">
    <source>
        <dbReference type="ARBA" id="ARBA00023125"/>
    </source>
</evidence>
<feature type="domain" description="C2H2-type" evidence="12">
    <location>
        <begin position="419"/>
        <end position="447"/>
    </location>
</feature>
<reference evidence="13" key="1">
    <citation type="submission" date="2022-01" db="EMBL/GenBank/DDBJ databases">
        <authorList>
            <person name="King R."/>
        </authorList>
    </citation>
    <scope>NUCLEOTIDE SEQUENCE</scope>
</reference>
<evidence type="ECO:0000313" key="14">
    <source>
        <dbReference type="Proteomes" id="UP001152798"/>
    </source>
</evidence>
<dbReference type="PANTHER" id="PTHR47772:SF13">
    <property type="entry name" value="GASTRULA ZINC FINGER PROTEIN XLCGF49.1-LIKE-RELATED"/>
    <property type="match status" value="1"/>
</dbReference>
<feature type="domain" description="C2H2-type" evidence="12">
    <location>
        <begin position="386"/>
        <end position="413"/>
    </location>
</feature>
<keyword evidence="4" id="KW-0677">Repeat</keyword>
<evidence type="ECO:0000256" key="6">
    <source>
        <dbReference type="ARBA" id="ARBA00022833"/>
    </source>
</evidence>
<dbReference type="Proteomes" id="UP001152798">
    <property type="component" value="Chromosome 2"/>
</dbReference>
<dbReference type="GO" id="GO:0005634">
    <property type="term" value="C:nucleus"/>
    <property type="evidence" value="ECO:0007669"/>
    <property type="project" value="UniProtKB-SubCell"/>
</dbReference>
<dbReference type="FunFam" id="3.30.160.60:FF:001370">
    <property type="entry name" value="Zinc finger protein"/>
    <property type="match status" value="1"/>
</dbReference>
<dbReference type="InterPro" id="IPR036236">
    <property type="entry name" value="Znf_C2H2_sf"/>
</dbReference>
<feature type="domain" description="C2H2-type" evidence="12">
    <location>
        <begin position="476"/>
        <end position="503"/>
    </location>
</feature>
<evidence type="ECO:0000256" key="1">
    <source>
        <dbReference type="ARBA" id="ARBA00004123"/>
    </source>
</evidence>
<evidence type="ECO:0000256" key="10">
    <source>
        <dbReference type="ARBA" id="ARBA00023242"/>
    </source>
</evidence>
<evidence type="ECO:0000313" key="13">
    <source>
        <dbReference type="EMBL" id="CAH1392687.1"/>
    </source>
</evidence>